<keyword evidence="2" id="KW-1185">Reference proteome</keyword>
<organism evidence="1 2">
    <name type="scientific">Russula earlei</name>
    <dbReference type="NCBI Taxonomy" id="71964"/>
    <lineage>
        <taxon>Eukaryota</taxon>
        <taxon>Fungi</taxon>
        <taxon>Dikarya</taxon>
        <taxon>Basidiomycota</taxon>
        <taxon>Agaricomycotina</taxon>
        <taxon>Agaricomycetes</taxon>
        <taxon>Russulales</taxon>
        <taxon>Russulaceae</taxon>
        <taxon>Russula</taxon>
    </lineage>
</organism>
<gene>
    <name evidence="1" type="ORF">F5148DRAFT_981774</name>
</gene>
<protein>
    <submittedName>
        <fullName evidence="1">Uncharacterized protein</fullName>
    </submittedName>
</protein>
<name>A0ACC0U6B5_9AGAM</name>
<reference evidence="1" key="1">
    <citation type="submission" date="2021-03" db="EMBL/GenBank/DDBJ databases">
        <title>Evolutionary priming and transition to the ectomycorrhizal habit in an iconic lineage of mushroom-forming fungi: is preadaptation a requirement?</title>
        <authorList>
            <consortium name="DOE Joint Genome Institute"/>
            <person name="Looney B.P."/>
            <person name="Miyauchi S."/>
            <person name="Morin E."/>
            <person name="Drula E."/>
            <person name="Courty P.E."/>
            <person name="Chicoki N."/>
            <person name="Fauchery L."/>
            <person name="Kohler A."/>
            <person name="Kuo A."/>
            <person name="LaButti K."/>
            <person name="Pangilinan J."/>
            <person name="Lipzen A."/>
            <person name="Riley R."/>
            <person name="Andreopoulos W."/>
            <person name="He G."/>
            <person name="Johnson J."/>
            <person name="Barry K.W."/>
            <person name="Grigoriev I.V."/>
            <person name="Nagy L."/>
            <person name="Hibbett D."/>
            <person name="Henrissat B."/>
            <person name="Matheny P.B."/>
            <person name="Labbe J."/>
            <person name="Martin A.F."/>
        </authorList>
    </citation>
    <scope>NUCLEOTIDE SEQUENCE</scope>
    <source>
        <strain evidence="1">BPL698</strain>
    </source>
</reference>
<accession>A0ACC0U6B5</accession>
<proteinExistence type="predicted"/>
<evidence type="ECO:0000313" key="2">
    <source>
        <dbReference type="Proteomes" id="UP001207468"/>
    </source>
</evidence>
<sequence length="188" mass="21332">MPGPRANNAPVFSGKLDDSIADFIVDFEALADGQGLNDAQKVEMVGRYISKELREFWKTLDGHGTGDWAAFRTALEKVHPDVRAASRLSKRGLFDFIDESAQSHICDEEDVIRYCQDFLCKSNPLRLANRITEEECSAECFQGFHPVDRDIIAARLFSSKPNHPLDQPYDLEDVYNIARGYFSNSQFY</sequence>
<dbReference type="EMBL" id="JAGFNK010000137">
    <property type="protein sequence ID" value="KAI9507178.1"/>
    <property type="molecule type" value="Genomic_DNA"/>
</dbReference>
<evidence type="ECO:0000313" key="1">
    <source>
        <dbReference type="EMBL" id="KAI9507178.1"/>
    </source>
</evidence>
<dbReference type="Proteomes" id="UP001207468">
    <property type="component" value="Unassembled WGS sequence"/>
</dbReference>
<comment type="caution">
    <text evidence="1">The sequence shown here is derived from an EMBL/GenBank/DDBJ whole genome shotgun (WGS) entry which is preliminary data.</text>
</comment>